<evidence type="ECO:0000256" key="6">
    <source>
        <dbReference type="PROSITE-ProRule" id="PRU00354"/>
    </source>
</evidence>
<keyword evidence="3 5" id="KW-0745">Spermidine biosynthesis</keyword>
<organism evidence="8 9">
    <name type="scientific">Helicobacter jaachi</name>
    <dbReference type="NCBI Taxonomy" id="1677920"/>
    <lineage>
        <taxon>Bacteria</taxon>
        <taxon>Pseudomonadati</taxon>
        <taxon>Campylobacterota</taxon>
        <taxon>Epsilonproteobacteria</taxon>
        <taxon>Campylobacterales</taxon>
        <taxon>Helicobacteraceae</taxon>
        <taxon>Helicobacter</taxon>
    </lineage>
</organism>
<dbReference type="Gene3D" id="3.40.50.150">
    <property type="entry name" value="Vaccinia Virus protein VP39"/>
    <property type="match status" value="1"/>
</dbReference>
<feature type="binding site" evidence="5">
    <location>
        <position position="83"/>
    </location>
    <ligand>
        <name>spermidine</name>
        <dbReference type="ChEBI" id="CHEBI:57834"/>
    </ligand>
</feature>
<keyword evidence="2 5" id="KW-0808">Transferase</keyword>
<dbReference type="OrthoDB" id="9793120at2"/>
<dbReference type="AlphaFoldDB" id="A0A4U8T6M0"/>
<feature type="domain" description="PABS" evidence="7">
    <location>
        <begin position="1"/>
        <end position="149"/>
    </location>
</feature>
<dbReference type="InterPro" id="IPR035246">
    <property type="entry name" value="Spermidine_synt_N"/>
</dbReference>
<dbReference type="GO" id="GO:0008295">
    <property type="term" value="P:spermidine biosynthetic process"/>
    <property type="evidence" value="ECO:0007669"/>
    <property type="project" value="UniProtKB-UniRule"/>
</dbReference>
<comment type="subunit">
    <text evidence="5">Homodimer or homotetramer.</text>
</comment>
<dbReference type="EC" id="2.5.1.16" evidence="5"/>
<dbReference type="HAMAP" id="MF_00198">
    <property type="entry name" value="Spermidine_synth"/>
    <property type="match status" value="1"/>
</dbReference>
<dbReference type="PROSITE" id="PS51006">
    <property type="entry name" value="PABS_2"/>
    <property type="match status" value="1"/>
</dbReference>
<evidence type="ECO:0000313" key="9">
    <source>
        <dbReference type="Proteomes" id="UP000029733"/>
    </source>
</evidence>
<evidence type="ECO:0000256" key="1">
    <source>
        <dbReference type="ARBA" id="ARBA00007867"/>
    </source>
</evidence>
<dbReference type="NCBIfam" id="NF001811">
    <property type="entry name" value="PRK00536.1"/>
    <property type="match status" value="1"/>
</dbReference>
<evidence type="ECO:0000313" key="8">
    <source>
        <dbReference type="EMBL" id="TLD95193.1"/>
    </source>
</evidence>
<dbReference type="Pfam" id="PF17284">
    <property type="entry name" value="Spermine_synt_N"/>
    <property type="match status" value="1"/>
</dbReference>
<comment type="function">
    <text evidence="5">Catalyzes the irreversible transfer of a propylamine group from the amino donor S-adenosylmethioninamine (decarboxy-AdoMet) to putrescine (1,4-diaminobutane) to yield spermidine.</text>
</comment>
<dbReference type="InterPro" id="IPR029063">
    <property type="entry name" value="SAM-dependent_MTases_sf"/>
</dbReference>
<dbReference type="PANTHER" id="PTHR11558:SF11">
    <property type="entry name" value="SPERMIDINE SYNTHASE"/>
    <property type="match status" value="1"/>
</dbReference>
<dbReference type="InterPro" id="IPR001045">
    <property type="entry name" value="Spermi_synthase"/>
</dbReference>
<proteinExistence type="inferred from homology"/>
<evidence type="ECO:0000256" key="4">
    <source>
        <dbReference type="ARBA" id="ARBA00023115"/>
    </source>
</evidence>
<evidence type="ECO:0000256" key="2">
    <source>
        <dbReference type="ARBA" id="ARBA00022679"/>
    </source>
</evidence>
<sequence>MWITRQLTPNFRQEYTIDTKILDSRSMHIVEIFKSADFNEVAMIDETHLMLQKYLFIESELLAHLPLCVIPKPEQVLLFDSFNLEIAHECFKHEGVRVDCVQSDRKSLDSLMSFLPHFHKVMQNERFNLVGQVMDLDIKKYDVIIADSYMNKHQIDGLSRMLTSEGILIIRNHHPLLEEAAFIEQMSACVDFFNVIMPFSPHLSILSDKSYIFASKRFHPCADMCLQKIDLLPRMRYYNDKIHESAFVLPHFLFEKIKHIARF</sequence>
<dbReference type="GO" id="GO:0004766">
    <property type="term" value="F:spermidine synthase activity"/>
    <property type="evidence" value="ECO:0007669"/>
    <property type="project" value="UniProtKB-UniRule"/>
</dbReference>
<comment type="caution">
    <text evidence="5 6">Lacks conserved residue(s) required for the propagation of feature annotation.</text>
</comment>
<accession>A0A4U8T6M0</accession>
<dbReference type="GO" id="GO:0005829">
    <property type="term" value="C:cytosol"/>
    <property type="evidence" value="ECO:0007669"/>
    <property type="project" value="TreeGrafter"/>
</dbReference>
<gene>
    <name evidence="5" type="primary">speE</name>
    <name evidence="8" type="ORF">LS71_008525</name>
</gene>
<keyword evidence="9" id="KW-1185">Reference proteome</keyword>
<dbReference type="SUPFAM" id="SSF53335">
    <property type="entry name" value="S-adenosyl-L-methionine-dependent methyltransferases"/>
    <property type="match status" value="1"/>
</dbReference>
<evidence type="ECO:0000256" key="3">
    <source>
        <dbReference type="ARBA" id="ARBA00023066"/>
    </source>
</evidence>
<dbReference type="Proteomes" id="UP000029733">
    <property type="component" value="Unassembled WGS sequence"/>
</dbReference>
<name>A0A4U8T6M0_9HELI</name>
<comment type="pathway">
    <text evidence="5">Amine and polyamine biosynthesis; spermidine biosynthesis; spermidine from putrescine: step 1/1.</text>
</comment>
<dbReference type="UniPathway" id="UPA00248">
    <property type="reaction ID" value="UER00314"/>
</dbReference>
<dbReference type="EMBL" id="JRPR02000010">
    <property type="protein sequence ID" value="TLD95193.1"/>
    <property type="molecule type" value="Genomic_DNA"/>
</dbReference>
<dbReference type="Gene3D" id="2.30.140.10">
    <property type="entry name" value="Spermidine synthase, tetramerisation domain"/>
    <property type="match status" value="1"/>
</dbReference>
<dbReference type="RefSeq" id="WP_034355239.1">
    <property type="nucleotide sequence ID" value="NZ_JRPR02000010.1"/>
</dbReference>
<dbReference type="InterPro" id="IPR037163">
    <property type="entry name" value="Spermidine_synt_N_sf"/>
</dbReference>
<dbReference type="STRING" id="1677920.LS71_06215"/>
<reference evidence="8 9" key="1">
    <citation type="journal article" date="2014" name="Genome Announc.">
        <title>Draft genome sequences of eight enterohepatic helicobacter species isolated from both laboratory and wild rodents.</title>
        <authorList>
            <person name="Sheh A."/>
            <person name="Shen Z."/>
            <person name="Fox J.G."/>
        </authorList>
    </citation>
    <scope>NUCLEOTIDE SEQUENCE [LARGE SCALE GENOMIC DNA]</scope>
    <source>
        <strain evidence="8 9">MIT 09-6949</strain>
    </source>
</reference>
<feature type="active site" description="Proton acceptor" evidence="5">
    <location>
        <position position="147"/>
    </location>
</feature>
<evidence type="ECO:0000256" key="5">
    <source>
        <dbReference type="HAMAP-Rule" id="MF_00198"/>
    </source>
</evidence>
<comment type="caution">
    <text evidence="8">The sequence shown here is derived from an EMBL/GenBank/DDBJ whole genome shotgun (WGS) entry which is preliminary data.</text>
</comment>
<comment type="catalytic activity">
    <reaction evidence="5">
        <text>S-adenosyl 3-(methylsulfanyl)propylamine + putrescine = S-methyl-5'-thioadenosine + spermidine + H(+)</text>
        <dbReference type="Rhea" id="RHEA:12721"/>
        <dbReference type="ChEBI" id="CHEBI:15378"/>
        <dbReference type="ChEBI" id="CHEBI:17509"/>
        <dbReference type="ChEBI" id="CHEBI:57443"/>
        <dbReference type="ChEBI" id="CHEBI:57834"/>
        <dbReference type="ChEBI" id="CHEBI:326268"/>
        <dbReference type="EC" id="2.5.1.16"/>
    </reaction>
</comment>
<dbReference type="InterPro" id="IPR030374">
    <property type="entry name" value="PABS"/>
</dbReference>
<dbReference type="Pfam" id="PF01564">
    <property type="entry name" value="Spermine_synth"/>
    <property type="match status" value="1"/>
</dbReference>
<keyword evidence="4 5" id="KW-0620">Polyamine biosynthesis</keyword>
<comment type="similarity">
    <text evidence="1 5">Belongs to the spermidine/spermine synthase family.</text>
</comment>
<evidence type="ECO:0000259" key="7">
    <source>
        <dbReference type="PROSITE" id="PS51006"/>
    </source>
</evidence>
<protein>
    <recommendedName>
        <fullName evidence="5">Polyamine aminopropyltransferase</fullName>
    </recommendedName>
    <alternativeName>
        <fullName evidence="5">Putrescine aminopropyltransferase</fullName>
        <shortName evidence="5">PAPT</shortName>
    </alternativeName>
    <alternativeName>
        <fullName evidence="5">Spermidine synthase</fullName>
        <shortName evidence="5">SPDS</shortName>
        <shortName evidence="5">SPDSY</shortName>
        <ecNumber evidence="5">2.5.1.16</ecNumber>
    </alternativeName>
</protein>
<dbReference type="PANTHER" id="PTHR11558">
    <property type="entry name" value="SPERMIDINE/SPERMINE SYNTHASE"/>
    <property type="match status" value="1"/>
</dbReference>